<evidence type="ECO:0000313" key="3">
    <source>
        <dbReference type="Proteomes" id="UP000006804"/>
    </source>
</evidence>
<sequence>MDNHGIIEMMAIKFLYKGKLEKAEKERQLQAAKNQTKVIYGSNTSQAKETTKKAEKKSRV</sequence>
<gene>
    <name evidence="2" type="ORF">Theth_0451</name>
</gene>
<reference evidence="2 3" key="1">
    <citation type="submission" date="2010-11" db="EMBL/GenBank/DDBJ databases">
        <title>The complete genome of Thermotoga thermarum DSM 5069.</title>
        <authorList>
            <consortium name="US DOE Joint Genome Institute (JGI-PGF)"/>
            <person name="Lucas S."/>
            <person name="Copeland A."/>
            <person name="Lapidus A."/>
            <person name="Bruce D."/>
            <person name="Goodwin L."/>
            <person name="Pitluck S."/>
            <person name="Kyrpides N."/>
            <person name="Mavromatis K."/>
            <person name="Ivanova N."/>
            <person name="Zeytun A."/>
            <person name="Brettin T."/>
            <person name="Detter J.C."/>
            <person name="Tapia R."/>
            <person name="Han C."/>
            <person name="Land M."/>
            <person name="Hauser L."/>
            <person name="Markowitz V."/>
            <person name="Cheng J.-F."/>
            <person name="Hugenholtz P."/>
            <person name="Woyke T."/>
            <person name="Wu D."/>
            <person name="Spring S."/>
            <person name="Schroeder M."/>
            <person name="Brambilla E."/>
            <person name="Klenk H.-P."/>
            <person name="Eisen J.A."/>
        </authorList>
    </citation>
    <scope>NUCLEOTIDE SEQUENCE [LARGE SCALE GENOMIC DNA]</scope>
    <source>
        <strain evidence="2 3">DSM 5069</strain>
    </source>
</reference>
<feature type="compositionally biased region" description="Polar residues" evidence="1">
    <location>
        <begin position="31"/>
        <end position="46"/>
    </location>
</feature>
<dbReference type="EMBL" id="CP002351">
    <property type="protein sequence ID" value="AEH50544.1"/>
    <property type="molecule type" value="Genomic_DNA"/>
</dbReference>
<feature type="region of interest" description="Disordered" evidence="1">
    <location>
        <begin position="27"/>
        <end position="60"/>
    </location>
</feature>
<name>F7YW55_9THEM</name>
<evidence type="ECO:0000256" key="1">
    <source>
        <dbReference type="SAM" id="MobiDB-lite"/>
    </source>
</evidence>
<accession>F7YW55</accession>
<evidence type="ECO:0000313" key="2">
    <source>
        <dbReference type="EMBL" id="AEH50544.1"/>
    </source>
</evidence>
<protein>
    <submittedName>
        <fullName evidence="2">tRNA uridine 5-carboxymethylaminomethyl modification enzyme GidA</fullName>
    </submittedName>
</protein>
<dbReference type="KEGG" id="tta:Theth_0451"/>
<keyword evidence="3" id="KW-1185">Reference proteome</keyword>
<proteinExistence type="predicted"/>
<dbReference type="RefSeq" id="WP_013931767.1">
    <property type="nucleotide sequence ID" value="NC_015707.1"/>
</dbReference>
<dbReference type="AlphaFoldDB" id="F7YW55"/>
<dbReference type="HOGENOM" id="CLU_2938312_0_0_0"/>
<organism evidence="2 3">
    <name type="scientific">Pseudothermotoga thermarum DSM 5069</name>
    <dbReference type="NCBI Taxonomy" id="688269"/>
    <lineage>
        <taxon>Bacteria</taxon>
        <taxon>Thermotogati</taxon>
        <taxon>Thermotogota</taxon>
        <taxon>Thermotogae</taxon>
        <taxon>Thermotogales</taxon>
        <taxon>Thermotogaceae</taxon>
        <taxon>Pseudothermotoga</taxon>
    </lineage>
</organism>
<dbReference type="Proteomes" id="UP000006804">
    <property type="component" value="Chromosome"/>
</dbReference>
<dbReference type="PATRIC" id="fig|688269.3.peg.463"/>